<dbReference type="PANTHER" id="PTHR43046:SF2">
    <property type="entry name" value="8-OXO-DGTP DIPHOSPHATASE-RELATED"/>
    <property type="match status" value="1"/>
</dbReference>
<evidence type="ECO:0000256" key="2">
    <source>
        <dbReference type="ARBA" id="ARBA00022801"/>
    </source>
</evidence>
<dbReference type="EMBL" id="RCTJ01000018">
    <property type="protein sequence ID" value="RLQ14186.1"/>
    <property type="molecule type" value="Genomic_DNA"/>
</dbReference>
<reference evidence="5 6" key="2">
    <citation type="submission" date="2018-10" db="EMBL/GenBank/DDBJ databases">
        <title>Geobacillus stearothermophilus in processing lines of powdered infant formula.</title>
        <authorList>
            <person name="Rhee M.S."/>
            <person name="Choi I.-G."/>
            <person name="Cho T.J."/>
            <person name="Park B."/>
        </authorList>
    </citation>
    <scope>NUCLEOTIDE SEQUENCE [LARGE SCALE GENOMIC DNA]</scope>
    <source>
        <strain evidence="5 6">FHS-PPGT130</strain>
    </source>
</reference>
<dbReference type="Proteomes" id="UP000266922">
    <property type="component" value="Unassembled WGS sequence"/>
</dbReference>
<evidence type="ECO:0000313" key="5">
    <source>
        <dbReference type="EMBL" id="RLQ14186.1"/>
    </source>
</evidence>
<sequence length="158" mass="18014">MVGVNELQRVTNCVLYKDGQVLLLQKPRRGWWVAPGGKMEPGETVREACIREYREETGIYLKNPELKGVFTIVMKNGNETVSEWMMFTFFADDFIGENVPSSEEGTLAWHKVEALSTLPMAPGDYHILEYAVKGKGVMYGTFVYTEEFELLSYRLDPS</sequence>
<dbReference type="AlphaFoldDB" id="A0A0K9HY91"/>
<organism evidence="5 6">
    <name type="scientific">Geobacillus stearothermophilus</name>
    <name type="common">Bacillus stearothermophilus</name>
    <dbReference type="NCBI Taxonomy" id="1422"/>
    <lineage>
        <taxon>Bacteria</taxon>
        <taxon>Bacillati</taxon>
        <taxon>Bacillota</taxon>
        <taxon>Bacilli</taxon>
        <taxon>Bacillales</taxon>
        <taxon>Anoxybacillaceae</taxon>
        <taxon>Geobacillus</taxon>
    </lineage>
</organism>
<protein>
    <submittedName>
        <fullName evidence="5">8-oxo-dGTP diphosphatase</fullName>
    </submittedName>
    <submittedName>
        <fullName evidence="4">Mutator mutT protein (78-dihydro-8-oxoguanine-triphosphatase)</fullName>
    </submittedName>
</protein>
<dbReference type="PRINTS" id="PR00502">
    <property type="entry name" value="NUDIXFAMILY"/>
</dbReference>
<comment type="cofactor">
    <cofactor evidence="1">
        <name>Mg(2+)</name>
        <dbReference type="ChEBI" id="CHEBI:18420"/>
    </cofactor>
</comment>
<evidence type="ECO:0000259" key="3">
    <source>
        <dbReference type="PROSITE" id="PS51462"/>
    </source>
</evidence>
<evidence type="ECO:0000256" key="1">
    <source>
        <dbReference type="ARBA" id="ARBA00001946"/>
    </source>
</evidence>
<dbReference type="RefSeq" id="WP_033015058.1">
    <property type="nucleotide sequence ID" value="NZ_CBCSGJ010000015.1"/>
</dbReference>
<dbReference type="PANTHER" id="PTHR43046">
    <property type="entry name" value="GDP-MANNOSE MANNOSYL HYDROLASE"/>
    <property type="match status" value="1"/>
</dbReference>
<dbReference type="PROSITE" id="PS51462">
    <property type="entry name" value="NUDIX"/>
    <property type="match status" value="1"/>
</dbReference>
<dbReference type="Proteomes" id="UP000773850">
    <property type="component" value="Unassembled WGS sequence"/>
</dbReference>
<evidence type="ECO:0000313" key="4">
    <source>
        <dbReference type="EMBL" id="KAF6509579.1"/>
    </source>
</evidence>
<gene>
    <name evidence="5" type="ORF">D9548_06970</name>
    <name evidence="4" type="ORF">GS8_3110</name>
</gene>
<name>A0A0K9HY91_GEOSE</name>
<evidence type="ECO:0000313" key="6">
    <source>
        <dbReference type="Proteomes" id="UP000266922"/>
    </source>
</evidence>
<evidence type="ECO:0000313" key="7">
    <source>
        <dbReference type="Proteomes" id="UP000773850"/>
    </source>
</evidence>
<dbReference type="InterPro" id="IPR000086">
    <property type="entry name" value="NUDIX_hydrolase_dom"/>
</dbReference>
<dbReference type="GO" id="GO:0016787">
    <property type="term" value="F:hydrolase activity"/>
    <property type="evidence" value="ECO:0007669"/>
    <property type="project" value="UniProtKB-KW"/>
</dbReference>
<feature type="domain" description="Nudix hydrolase" evidence="3">
    <location>
        <begin position="6"/>
        <end position="133"/>
    </location>
</feature>
<dbReference type="Gene3D" id="3.90.79.10">
    <property type="entry name" value="Nucleoside Triphosphate Pyrophosphohydrolase"/>
    <property type="match status" value="1"/>
</dbReference>
<keyword evidence="7" id="KW-1185">Reference proteome</keyword>
<dbReference type="OrthoDB" id="9800186at2"/>
<dbReference type="Pfam" id="PF00293">
    <property type="entry name" value="NUDIX"/>
    <property type="match status" value="1"/>
</dbReference>
<comment type="caution">
    <text evidence="5">The sequence shown here is derived from an EMBL/GenBank/DDBJ whole genome shotgun (WGS) entry which is preliminary data.</text>
</comment>
<reference evidence="4 7" key="1">
    <citation type="submission" date="2016-03" db="EMBL/GenBank/DDBJ databases">
        <title>Spore heat resistance.</title>
        <authorList>
            <person name="Boekhorst J."/>
            <person name="Berendsen E.M."/>
            <person name="Wells-Bennik M.H."/>
            <person name="Kuipers O.P."/>
        </authorList>
    </citation>
    <scope>NUCLEOTIDE SEQUENCE [LARGE SCALE GENOMIC DNA]</scope>
    <source>
        <strain evidence="4 7">GS8</strain>
    </source>
</reference>
<dbReference type="InterPro" id="IPR015797">
    <property type="entry name" value="NUDIX_hydrolase-like_dom_sf"/>
</dbReference>
<keyword evidence="2" id="KW-0378">Hydrolase</keyword>
<dbReference type="SUPFAM" id="SSF55811">
    <property type="entry name" value="Nudix"/>
    <property type="match status" value="1"/>
</dbReference>
<dbReference type="InterPro" id="IPR020476">
    <property type="entry name" value="Nudix_hydrolase"/>
</dbReference>
<proteinExistence type="predicted"/>
<dbReference type="EMBL" id="LUCS01000030">
    <property type="protein sequence ID" value="KAF6509579.1"/>
    <property type="molecule type" value="Genomic_DNA"/>
</dbReference>
<dbReference type="CDD" id="cd18886">
    <property type="entry name" value="NUDIX_MutT_Nudt1"/>
    <property type="match status" value="1"/>
</dbReference>
<accession>A0A0K9HY91</accession>